<feature type="transmembrane region" description="Helical" evidence="7">
    <location>
        <begin position="289"/>
        <end position="313"/>
    </location>
</feature>
<dbReference type="RefSeq" id="WP_025016590.1">
    <property type="nucleotide sequence ID" value="NZ_BAABQR010000003.1"/>
</dbReference>
<dbReference type="PANTHER" id="PTHR30250:SF10">
    <property type="entry name" value="LIPOPOLYSACCHARIDE BIOSYNTHESIS PROTEIN WZXC"/>
    <property type="match status" value="1"/>
</dbReference>
<proteinExistence type="inferred from homology"/>
<reference evidence="10" key="4">
    <citation type="journal article" date="2017" name="Genome Announc.">
        <title>Draft Genome Sequences of 24 Lactococcus lactis Strains.</title>
        <authorList>
            <person name="Backus L."/>
            <person name="Wels M."/>
            <person name="Boekhorst J."/>
            <person name="Dijkstra A.R."/>
            <person name="Beerthuyzen M."/>
            <person name="Kelly W.J."/>
            <person name="Siezen R.J."/>
            <person name="van Hijum S.A."/>
            <person name="Bachmann H."/>
        </authorList>
    </citation>
    <scope>NUCLEOTIDE SEQUENCE</scope>
    <source>
        <strain evidence="10">LMG9447</strain>
    </source>
</reference>
<dbReference type="Proteomes" id="UP000053612">
    <property type="component" value="Unassembled WGS sequence"/>
</dbReference>
<feature type="transmembrane region" description="Helical" evidence="7">
    <location>
        <begin position="172"/>
        <end position="190"/>
    </location>
</feature>
<keyword evidence="4 7" id="KW-0812">Transmembrane</keyword>
<sequence>MKNEFKTGIFFTAIAQYSTVIVQLIINMILSRLLTPEEIGMVTIVQVIIFFFQLLAGSAIGPAIIQNKNLNEKDYGIIFNYSVIFGIFLVLAFGFGGGIILSTIYSNPIYIPLCWAMTPIIMMSSMVQVPNGILGKEKRFKEISIRLLLSGILGAIFGITAAFLHAGVYAMVLVYVVTDLTSFLLTFKIVKIDYTRSLNFKPVREILPFVKHQTGFSVINYFYRNLDNLLVGKFLGTTLLGNYSKSYQLLSFPITIFLNVINPVMQPILAEHEKNVVLIRDTYLKVCRLLAIVAIPVSIFFSLNAGPIIYLLFGKQWSMAILPLSILSLSICPQMLSQSMSAIWQSRNLTKIQSVSGFISLGIISLCIFIGILGGNLTSVSIAVSGAYFLNFIVSGSLLMRRALDSNFFQLFKVIIKPLFLGIILSVIVILTNPYISFSNLFITLLLRGIIWLIIVALFLVVTGELKKIKEMVKK</sequence>
<dbReference type="Proteomes" id="UP000031847">
    <property type="component" value="Unassembled WGS sequence"/>
</dbReference>
<feature type="transmembrane region" description="Helical" evidence="7">
    <location>
        <begin position="147"/>
        <end position="166"/>
    </location>
</feature>
<feature type="transmembrane region" description="Helical" evidence="7">
    <location>
        <begin position="411"/>
        <end position="436"/>
    </location>
</feature>
<dbReference type="PANTHER" id="PTHR30250">
    <property type="entry name" value="PST FAMILY PREDICTED COLANIC ACID TRANSPORTER"/>
    <property type="match status" value="1"/>
</dbReference>
<evidence type="ECO:0000256" key="5">
    <source>
        <dbReference type="ARBA" id="ARBA00022989"/>
    </source>
</evidence>
<reference evidence="12" key="2">
    <citation type="submission" date="2015-10" db="EMBL/GenBank/DDBJ databases">
        <title>Draft Genome Sequences of 11 Lactococcus lactis subspecies cremoris strains.</title>
        <authorList>
            <person name="Wels M."/>
            <person name="Backus L."/>
            <person name="Boekhorst J."/>
            <person name="Dijkstra A."/>
            <person name="Beerthuizen M."/>
            <person name="Kelly W."/>
            <person name="Siezen R."/>
            <person name="Bachmann H."/>
            <person name="Van Hijum S."/>
        </authorList>
    </citation>
    <scope>NUCLEOTIDE SEQUENCE [LARGE SCALE GENOMIC DNA]</scope>
    <source>
        <strain evidence="12">LMG9449</strain>
    </source>
</reference>
<dbReference type="GO" id="GO:0005886">
    <property type="term" value="C:plasma membrane"/>
    <property type="evidence" value="ECO:0007669"/>
    <property type="project" value="UniProtKB-SubCell"/>
</dbReference>
<evidence type="ECO:0000256" key="2">
    <source>
        <dbReference type="ARBA" id="ARBA00007430"/>
    </source>
</evidence>
<name>A0A0B8R328_LACLL</name>
<evidence type="ECO:0000256" key="3">
    <source>
        <dbReference type="ARBA" id="ARBA00022475"/>
    </source>
</evidence>
<dbReference type="AlphaFoldDB" id="A0A0B8R328"/>
<evidence type="ECO:0000313" key="8">
    <source>
        <dbReference type="EMBL" id="ARE12532.1"/>
    </source>
</evidence>
<reference evidence="8 13" key="3">
    <citation type="journal article" date="2017" name="BMC Genomics">
        <title>Comparative and functional genomics of the Lactococcus lactis taxon; insights into evolution and niche adaptation.</title>
        <authorList>
            <person name="Kelleher P."/>
            <person name="Bottacini F."/>
            <person name="Mahony J."/>
            <person name="Kilcawley K.N."/>
            <person name="van Sinderen D."/>
        </authorList>
    </citation>
    <scope>NUCLEOTIDE SEQUENCE [LARGE SCALE GENOMIC DNA]</scope>
    <source>
        <strain evidence="8 13">UC11</strain>
    </source>
</reference>
<dbReference type="CDD" id="cd13127">
    <property type="entry name" value="MATE_tuaB_like"/>
    <property type="match status" value="1"/>
</dbReference>
<comment type="similarity">
    <text evidence="2">Belongs to the polysaccharide synthase family.</text>
</comment>
<dbReference type="Proteomes" id="UP000192067">
    <property type="component" value="Chromosome"/>
</dbReference>
<keyword evidence="5 7" id="KW-1133">Transmembrane helix</keyword>
<feature type="transmembrane region" description="Helical" evidence="7">
    <location>
        <begin position="319"/>
        <end position="336"/>
    </location>
</feature>
<gene>
    <name evidence="9" type="ORF">JCM5805K_2782</name>
    <name evidence="8" type="ORF">LLUC11_0196</name>
    <name evidence="10" type="ORF">LMG9449_1201</name>
</gene>
<feature type="transmembrane region" description="Helical" evidence="7">
    <location>
        <begin position="380"/>
        <end position="399"/>
    </location>
</feature>
<dbReference type="Pfam" id="PF13440">
    <property type="entry name" value="Polysacc_synt_3"/>
    <property type="match status" value="1"/>
</dbReference>
<evidence type="ECO:0000313" key="12">
    <source>
        <dbReference type="Proteomes" id="UP000053612"/>
    </source>
</evidence>
<feature type="transmembrane region" description="Helical" evidence="7">
    <location>
        <begin position="42"/>
        <end position="65"/>
    </location>
</feature>
<evidence type="ECO:0000313" key="11">
    <source>
        <dbReference type="Proteomes" id="UP000031847"/>
    </source>
</evidence>
<dbReference type="EMBL" id="CP015904">
    <property type="protein sequence ID" value="ARE12532.1"/>
    <property type="molecule type" value="Genomic_DNA"/>
</dbReference>
<evidence type="ECO:0000256" key="4">
    <source>
        <dbReference type="ARBA" id="ARBA00022692"/>
    </source>
</evidence>
<organism evidence="9 11">
    <name type="scientific">Lactococcus lactis subsp. lactis</name>
    <name type="common">Streptococcus lactis</name>
    <dbReference type="NCBI Taxonomy" id="1360"/>
    <lineage>
        <taxon>Bacteria</taxon>
        <taxon>Bacillati</taxon>
        <taxon>Bacillota</taxon>
        <taxon>Bacilli</taxon>
        <taxon>Lactobacillales</taxon>
        <taxon>Streptococcaceae</taxon>
        <taxon>Lactococcus</taxon>
    </lineage>
</organism>
<feature type="transmembrane region" description="Helical" evidence="7">
    <location>
        <begin position="77"/>
        <end position="103"/>
    </location>
</feature>
<evidence type="ECO:0000256" key="6">
    <source>
        <dbReference type="ARBA" id="ARBA00023136"/>
    </source>
</evidence>
<feature type="transmembrane region" description="Helical" evidence="7">
    <location>
        <begin position="7"/>
        <end position="30"/>
    </location>
</feature>
<comment type="subcellular location">
    <subcellularLocation>
        <location evidence="1">Cell membrane</location>
        <topology evidence="1">Multi-pass membrane protein</topology>
    </subcellularLocation>
</comment>
<evidence type="ECO:0000313" key="13">
    <source>
        <dbReference type="Proteomes" id="UP000192067"/>
    </source>
</evidence>
<feature type="transmembrane region" description="Helical" evidence="7">
    <location>
        <begin position="109"/>
        <end position="127"/>
    </location>
</feature>
<dbReference type="PATRIC" id="fig|1360.100.peg.142"/>
<feature type="transmembrane region" description="Helical" evidence="7">
    <location>
        <begin position="442"/>
        <end position="462"/>
    </location>
</feature>
<dbReference type="EMBL" id="LKLS01000102">
    <property type="protein sequence ID" value="KSU19047.1"/>
    <property type="molecule type" value="Genomic_DNA"/>
</dbReference>
<evidence type="ECO:0000256" key="7">
    <source>
        <dbReference type="SAM" id="Phobius"/>
    </source>
</evidence>
<reference evidence="9 11" key="1">
    <citation type="submission" date="2015-01" db="EMBL/GenBank/DDBJ databases">
        <title>Lactococcus lactis subsp.lactis JCM 5805 whole genome shotgun sequence.</title>
        <authorList>
            <person name="Fujii T."/>
            <person name="Tomita Y."/>
            <person name="Ikushima S."/>
            <person name="Fujiwara D."/>
        </authorList>
    </citation>
    <scope>NUCLEOTIDE SEQUENCE [LARGE SCALE GENOMIC DNA]</scope>
    <source>
        <strain evidence="9 11">JCM 5805</strain>
    </source>
</reference>
<dbReference type="EMBL" id="BBSI01000040">
    <property type="protein sequence ID" value="GAM81658.1"/>
    <property type="molecule type" value="Genomic_DNA"/>
</dbReference>
<evidence type="ECO:0000256" key="1">
    <source>
        <dbReference type="ARBA" id="ARBA00004651"/>
    </source>
</evidence>
<protein>
    <submittedName>
        <fullName evidence="8">Flipase</fullName>
    </submittedName>
    <submittedName>
        <fullName evidence="9">Membrane protein</fullName>
    </submittedName>
    <submittedName>
        <fullName evidence="10">Polysaccharide biosynthesis export protein</fullName>
    </submittedName>
</protein>
<evidence type="ECO:0000313" key="10">
    <source>
        <dbReference type="EMBL" id="KSU19047.1"/>
    </source>
</evidence>
<accession>A0A0B8R328</accession>
<feature type="transmembrane region" description="Helical" evidence="7">
    <location>
        <begin position="357"/>
        <end position="374"/>
    </location>
</feature>
<keyword evidence="3" id="KW-1003">Cell membrane</keyword>
<keyword evidence="6 7" id="KW-0472">Membrane</keyword>
<dbReference type="InterPro" id="IPR050833">
    <property type="entry name" value="Poly_Biosynth_Transport"/>
</dbReference>
<evidence type="ECO:0000313" key="9">
    <source>
        <dbReference type="EMBL" id="GAM81658.1"/>
    </source>
</evidence>